<reference evidence="12" key="1">
    <citation type="submission" date="2021-02" db="EMBL/GenBank/DDBJ databases">
        <title>First Annotated Genome of the Yellow-green Alga Tribonema minus.</title>
        <authorList>
            <person name="Mahan K.M."/>
        </authorList>
    </citation>
    <scope>NUCLEOTIDE SEQUENCE</scope>
    <source>
        <strain evidence="12">UTEX B ZZ1240</strain>
    </source>
</reference>
<evidence type="ECO:0000256" key="4">
    <source>
        <dbReference type="ARBA" id="ARBA00022679"/>
    </source>
</evidence>
<proteinExistence type="inferred from homology"/>
<dbReference type="NCBIfam" id="TIGR00335">
    <property type="entry name" value="primase_sml"/>
    <property type="match status" value="1"/>
</dbReference>
<dbReference type="OrthoDB" id="19606at2759"/>
<keyword evidence="13" id="KW-1185">Reference proteome</keyword>
<dbReference type="CDD" id="cd04860">
    <property type="entry name" value="AE_Prim_S"/>
    <property type="match status" value="1"/>
</dbReference>
<evidence type="ECO:0000256" key="10">
    <source>
        <dbReference type="RuleBase" id="RU003514"/>
    </source>
</evidence>
<dbReference type="FunFam" id="3.90.920.10:FF:000003">
    <property type="entry name" value="DNA primase"/>
    <property type="match status" value="1"/>
</dbReference>
<protein>
    <recommendedName>
        <fullName evidence="10">DNA primase</fullName>
        <ecNumber evidence="10">2.7.7.-</ecNumber>
    </recommendedName>
</protein>
<dbReference type="AlphaFoldDB" id="A0A836CNE6"/>
<dbReference type="Gene3D" id="3.90.920.10">
    <property type="entry name" value="DNA primase, PRIM domain"/>
    <property type="match status" value="1"/>
</dbReference>
<evidence type="ECO:0000256" key="5">
    <source>
        <dbReference type="ARBA" id="ARBA00022695"/>
    </source>
</evidence>
<evidence type="ECO:0000256" key="8">
    <source>
        <dbReference type="ARBA" id="ARBA00022833"/>
    </source>
</evidence>
<keyword evidence="3 10" id="KW-0639">Primosome</keyword>
<dbReference type="SUPFAM" id="SSF56747">
    <property type="entry name" value="Prim-pol domain"/>
    <property type="match status" value="1"/>
</dbReference>
<keyword evidence="7" id="KW-0479">Metal-binding</keyword>
<evidence type="ECO:0000256" key="1">
    <source>
        <dbReference type="ARBA" id="ARBA00009762"/>
    </source>
</evidence>
<keyword evidence="9" id="KW-0804">Transcription</keyword>
<accession>A0A836CNE6</accession>
<dbReference type="EMBL" id="JAFCMP010000001">
    <property type="protein sequence ID" value="KAG5192955.1"/>
    <property type="molecule type" value="Genomic_DNA"/>
</dbReference>
<evidence type="ECO:0000256" key="2">
    <source>
        <dbReference type="ARBA" id="ARBA00022478"/>
    </source>
</evidence>
<keyword evidence="8" id="KW-0862">Zinc</keyword>
<comment type="caution">
    <text evidence="12">The sequence shown here is derived from an EMBL/GenBank/DDBJ whole genome shotgun (WGS) entry which is preliminary data.</text>
</comment>
<evidence type="ECO:0000256" key="11">
    <source>
        <dbReference type="SAM" id="MobiDB-lite"/>
    </source>
</evidence>
<name>A0A836CNE6_9STRA</name>
<dbReference type="PANTHER" id="PTHR10536">
    <property type="entry name" value="DNA PRIMASE SMALL SUBUNIT"/>
    <property type="match status" value="1"/>
</dbReference>
<evidence type="ECO:0000313" key="13">
    <source>
        <dbReference type="Proteomes" id="UP000664859"/>
    </source>
</evidence>
<evidence type="ECO:0000256" key="6">
    <source>
        <dbReference type="ARBA" id="ARBA00022705"/>
    </source>
</evidence>
<dbReference type="GO" id="GO:0003899">
    <property type="term" value="F:DNA-directed RNA polymerase activity"/>
    <property type="evidence" value="ECO:0007669"/>
    <property type="project" value="InterPro"/>
</dbReference>
<evidence type="ECO:0000313" key="12">
    <source>
        <dbReference type="EMBL" id="KAG5192955.1"/>
    </source>
</evidence>
<dbReference type="Pfam" id="PF01896">
    <property type="entry name" value="DNA_primase_S"/>
    <property type="match status" value="1"/>
</dbReference>
<evidence type="ECO:0000256" key="9">
    <source>
        <dbReference type="ARBA" id="ARBA00023163"/>
    </source>
</evidence>
<dbReference type="InterPro" id="IPR002755">
    <property type="entry name" value="DNA_primase_S"/>
</dbReference>
<dbReference type="GO" id="GO:0005658">
    <property type="term" value="C:alpha DNA polymerase:primase complex"/>
    <property type="evidence" value="ECO:0007669"/>
    <property type="project" value="UniProtKB-ARBA"/>
</dbReference>
<dbReference type="EC" id="2.7.7.-" evidence="10"/>
<dbReference type="Proteomes" id="UP000664859">
    <property type="component" value="Unassembled WGS sequence"/>
</dbReference>
<evidence type="ECO:0000256" key="3">
    <source>
        <dbReference type="ARBA" id="ARBA00022515"/>
    </source>
</evidence>
<dbReference type="GO" id="GO:0046872">
    <property type="term" value="F:metal ion binding"/>
    <property type="evidence" value="ECO:0007669"/>
    <property type="project" value="UniProtKB-KW"/>
</dbReference>
<comment type="similarity">
    <text evidence="1 10">Belongs to the eukaryotic-type primase small subunit family.</text>
</comment>
<keyword evidence="6 10" id="KW-0235">DNA replication</keyword>
<gene>
    <name evidence="12" type="ORF">JKP88DRAFT_260837</name>
</gene>
<dbReference type="InterPro" id="IPR014052">
    <property type="entry name" value="DNA_primase_ssu_euk/arc"/>
</dbReference>
<organism evidence="12 13">
    <name type="scientific">Tribonema minus</name>
    <dbReference type="NCBI Taxonomy" id="303371"/>
    <lineage>
        <taxon>Eukaryota</taxon>
        <taxon>Sar</taxon>
        <taxon>Stramenopiles</taxon>
        <taxon>Ochrophyta</taxon>
        <taxon>PX clade</taxon>
        <taxon>Xanthophyceae</taxon>
        <taxon>Tribonematales</taxon>
        <taxon>Tribonemataceae</taxon>
        <taxon>Tribonema</taxon>
    </lineage>
</organism>
<dbReference type="GO" id="GO:0006269">
    <property type="term" value="P:DNA replication, synthesis of primer"/>
    <property type="evidence" value="ECO:0007669"/>
    <property type="project" value="UniProtKB-KW"/>
</dbReference>
<keyword evidence="4 10" id="KW-0808">Transferase</keyword>
<evidence type="ECO:0000256" key="7">
    <source>
        <dbReference type="ARBA" id="ARBA00022723"/>
    </source>
</evidence>
<sequence length="459" mass="51087">MAADDGPSFSEELLRVYYQRLFPYDQMWRWLCYGNDPLSSSGQVDKTYINRREMSFTIANDIYIRYQCFKDKADMVAQIQKMQPHKMDIGAVFSVPPRDHATVKAGAFKPVERELVFDIDLTDYDDVRTCCSGAKVCGRCWGYMAMAMKVMDASLRDDFGFKHILWVFSGRRGVHCWVCDDNARRLPNDARSAVAAYLSVVAGGEGKGKKVASLTWPLHHALQRAYDALEPMFRENIIGEDGQGLLADPENWRKLLRTIPYDGVADDLDASWQAAQFSQTPEQRWQEAVSAVMARADKEAQRQRNKKSKTASSGGSGGGEEGKGTATSGYLWKYEAVFTHAYPRLDVNVSTHMNHLLKSPFVAHPKTGRVCVPINCARAEEFDPFSVPTLGQLVAEIDANAASQSSPGSGDSGGADIERTSLHKYVQCFEASFLRPLSAAIRKAQRDAADREAAVTVDF</sequence>
<keyword evidence="2 10" id="KW-0240">DNA-directed RNA polymerase</keyword>
<keyword evidence="5" id="KW-0548">Nucleotidyltransferase</keyword>
<feature type="region of interest" description="Disordered" evidence="11">
    <location>
        <begin position="294"/>
        <end position="325"/>
    </location>
</feature>